<keyword evidence="4 6" id="KW-0560">Oxidoreductase</keyword>
<sequence length="618" mass="70576">MVADPASEKRDALLFYVPRDESFSGIKTLNFGAKAIYSALHSLIPTLESAIMDSDRGFPYFTEIDSLFNEGVNLPEKSKKSLLNALPRLVKTVKDKAENILRFETPEAMDRDKFFWLRDDEFARQTLAGLNPYSLQLVTEWPLKSTLDPKIYGSPESLITKEILEQEIRGFMTVEEAIKQKKLFMLDYHDLFLPYVKRIRELKGTVLYGSRTVFFLNPDGTLRPLAIELTRPPIDGKPEWKRVYTPTWHSTECWLWRHAKAHVLATDSTYHQLVSHWLRTHCCAEPYIIATNRQLSAMHPIYRLLTPHFRYTMEINALARQVLVNAGGIIESTFSSSKHSTEFSSYAYDKQWRFDHEGLPKDLISRGLAVEDPSAPHGLKLTIEDHPFASDGLVLWDSIKQWVTDYVNHYYPNPSLVESDEELQAWWSEIRNVGHGDKKDEPWWPNLKTPEDLIEIVTTIAWVSSGHHAAVNFGQYTYGGYFPNRPTVARTTMPDEDPTEESWKFFMSKPEAVLLASFPSQIQATKVMTILDVLSSHSTDEEYVGDKAEPSWKQDPVINAAFERFNGRMKEFEGIIDDRNANTDLKNRNGAGTMPYELLKPFSGPGVTGKGVPNSISI</sequence>
<accession>A0ABQ8HHK4</accession>
<keyword evidence="7" id="KW-0276">Fatty acid metabolism</keyword>
<comment type="caution">
    <text evidence="9">The sequence shown here is derived from an EMBL/GenBank/DDBJ whole genome shotgun (WGS) entry which is preliminary data.</text>
</comment>
<dbReference type="Gene3D" id="3.10.450.60">
    <property type="match status" value="1"/>
</dbReference>
<name>A0ABQ8HHK4_9ROSI</name>
<comment type="function">
    <text evidence="7">Plant lipoxygenase may be involved in a number of diverse aspects of plant physiology including growth and development, pest resistance, and senescence or responses to wounding.</text>
</comment>
<dbReference type="SUPFAM" id="SSF48484">
    <property type="entry name" value="Lipoxigenase"/>
    <property type="match status" value="1"/>
</dbReference>
<comment type="cofactor">
    <cofactor evidence="1 6">
        <name>Fe cation</name>
        <dbReference type="ChEBI" id="CHEBI:24875"/>
    </cofactor>
</comment>
<keyword evidence="2 6" id="KW-0479">Metal-binding</keyword>
<comment type="similarity">
    <text evidence="6">Belongs to the lipoxygenase family.</text>
</comment>
<dbReference type="PRINTS" id="PR00087">
    <property type="entry name" value="LIPOXYGENASE"/>
</dbReference>
<comment type="pathway">
    <text evidence="7">Lipid metabolism; oxylipin biosynthesis.</text>
</comment>
<dbReference type="EMBL" id="JAFEMO010000010">
    <property type="protein sequence ID" value="KAH7560487.1"/>
    <property type="molecule type" value="Genomic_DNA"/>
</dbReference>
<evidence type="ECO:0000259" key="8">
    <source>
        <dbReference type="PROSITE" id="PS51393"/>
    </source>
</evidence>
<gene>
    <name evidence="9" type="ORF">JRO89_XS10G0030000</name>
</gene>
<dbReference type="Gene3D" id="1.20.245.10">
    <property type="entry name" value="Lipoxygenase-1, Domain 5"/>
    <property type="match status" value="1"/>
</dbReference>
<evidence type="ECO:0000256" key="6">
    <source>
        <dbReference type="RuleBase" id="RU003974"/>
    </source>
</evidence>
<dbReference type="PROSITE" id="PS00081">
    <property type="entry name" value="LIPOXYGENASE_2"/>
    <property type="match status" value="1"/>
</dbReference>
<protein>
    <recommendedName>
        <fullName evidence="7">Lipoxygenase</fullName>
        <ecNumber evidence="7">1.13.11.-</ecNumber>
    </recommendedName>
</protein>
<evidence type="ECO:0000256" key="3">
    <source>
        <dbReference type="ARBA" id="ARBA00022964"/>
    </source>
</evidence>
<keyword evidence="10" id="KW-1185">Reference proteome</keyword>
<evidence type="ECO:0000256" key="4">
    <source>
        <dbReference type="ARBA" id="ARBA00023002"/>
    </source>
</evidence>
<dbReference type="InterPro" id="IPR013819">
    <property type="entry name" value="LipOase_C"/>
</dbReference>
<dbReference type="PANTHER" id="PTHR11771">
    <property type="entry name" value="LIPOXYGENASE"/>
    <property type="match status" value="1"/>
</dbReference>
<dbReference type="Gene3D" id="4.10.372.10">
    <property type="entry name" value="Lipoxygenase-1, Domain 3"/>
    <property type="match status" value="1"/>
</dbReference>
<organism evidence="9 10">
    <name type="scientific">Xanthoceras sorbifolium</name>
    <dbReference type="NCBI Taxonomy" id="99658"/>
    <lineage>
        <taxon>Eukaryota</taxon>
        <taxon>Viridiplantae</taxon>
        <taxon>Streptophyta</taxon>
        <taxon>Embryophyta</taxon>
        <taxon>Tracheophyta</taxon>
        <taxon>Spermatophyta</taxon>
        <taxon>Magnoliopsida</taxon>
        <taxon>eudicotyledons</taxon>
        <taxon>Gunneridae</taxon>
        <taxon>Pentapetalae</taxon>
        <taxon>rosids</taxon>
        <taxon>malvids</taxon>
        <taxon>Sapindales</taxon>
        <taxon>Sapindaceae</taxon>
        <taxon>Xanthoceroideae</taxon>
        <taxon>Xanthoceras</taxon>
    </lineage>
</organism>
<evidence type="ECO:0000256" key="5">
    <source>
        <dbReference type="ARBA" id="ARBA00023004"/>
    </source>
</evidence>
<dbReference type="Proteomes" id="UP000827721">
    <property type="component" value="Unassembled WGS sequence"/>
</dbReference>
<dbReference type="InterPro" id="IPR036226">
    <property type="entry name" value="LipOase_C_sf"/>
</dbReference>
<reference evidence="9 10" key="1">
    <citation type="submission" date="2021-02" db="EMBL/GenBank/DDBJ databases">
        <title>Plant Genome Project.</title>
        <authorList>
            <person name="Zhang R.-G."/>
        </authorList>
    </citation>
    <scope>NUCLEOTIDE SEQUENCE [LARGE SCALE GENOMIC DNA]</scope>
    <source>
        <tissue evidence="9">Leaves</tissue>
    </source>
</reference>
<dbReference type="PROSITE" id="PS51393">
    <property type="entry name" value="LIPOXYGENASE_3"/>
    <property type="match status" value="1"/>
</dbReference>
<dbReference type="PROSITE" id="PS00711">
    <property type="entry name" value="LIPOXYGENASE_1"/>
    <property type="match status" value="1"/>
</dbReference>
<evidence type="ECO:0000313" key="10">
    <source>
        <dbReference type="Proteomes" id="UP000827721"/>
    </source>
</evidence>
<keyword evidence="7" id="KW-0444">Lipid biosynthesis</keyword>
<dbReference type="InterPro" id="IPR020833">
    <property type="entry name" value="LipOase_Fe_BS"/>
</dbReference>
<dbReference type="PRINTS" id="PR00468">
    <property type="entry name" value="PLTLPOXGNASE"/>
</dbReference>
<dbReference type="EC" id="1.13.11.-" evidence="7"/>
<evidence type="ECO:0000256" key="2">
    <source>
        <dbReference type="ARBA" id="ARBA00022723"/>
    </source>
</evidence>
<keyword evidence="3 6" id="KW-0223">Dioxygenase</keyword>
<dbReference type="InterPro" id="IPR020834">
    <property type="entry name" value="LipOase_CS"/>
</dbReference>
<keyword evidence="5 6" id="KW-0408">Iron</keyword>
<feature type="domain" description="Lipoxygenase" evidence="8">
    <location>
        <begin position="1"/>
        <end position="618"/>
    </location>
</feature>
<dbReference type="InterPro" id="IPR001246">
    <property type="entry name" value="LipOase_plant"/>
</dbReference>
<dbReference type="Pfam" id="PF00305">
    <property type="entry name" value="Lipoxygenase"/>
    <property type="match status" value="1"/>
</dbReference>
<keyword evidence="7" id="KW-0275">Fatty acid biosynthesis</keyword>
<evidence type="ECO:0000256" key="1">
    <source>
        <dbReference type="ARBA" id="ARBA00001962"/>
    </source>
</evidence>
<dbReference type="InterPro" id="IPR000907">
    <property type="entry name" value="LipOase"/>
</dbReference>
<dbReference type="InterPro" id="IPR027433">
    <property type="entry name" value="Lipoxygenase_dom_3"/>
</dbReference>
<keyword evidence="7" id="KW-0925">Oxylipin biosynthesis</keyword>
<evidence type="ECO:0000313" key="9">
    <source>
        <dbReference type="EMBL" id="KAH7560487.1"/>
    </source>
</evidence>
<proteinExistence type="inferred from homology"/>
<evidence type="ECO:0000256" key="7">
    <source>
        <dbReference type="RuleBase" id="RU003975"/>
    </source>
</evidence>
<keyword evidence="7" id="KW-0443">Lipid metabolism</keyword>